<evidence type="ECO:0000313" key="2">
    <source>
        <dbReference type="EMBL" id="KAF5545416.1"/>
    </source>
</evidence>
<dbReference type="AlphaFoldDB" id="A0A8H5J2X4"/>
<keyword evidence="1" id="KW-0472">Membrane</keyword>
<dbReference type="Proteomes" id="UP000582016">
    <property type="component" value="Unassembled WGS sequence"/>
</dbReference>
<feature type="transmembrane region" description="Helical" evidence="1">
    <location>
        <begin position="654"/>
        <end position="677"/>
    </location>
</feature>
<sequence>MGRRSQHTACLETSLPSDTAWYPGSPSRDPQALRLTREPTSVLSSIDNDQAYQNPSNNSVSIDELLCSEIDGTLPSGDCITPPFIAKPGSLYLDRPIGQAIDHRGAELLLYFKEVIAKPWFEVTDPDFTNEALRQAPRCPLLLFSLLAVSSSHKSQFVDDPDVAQDYARYGEEYHEKCISLLLPMLNDNESITDGAFLACSTILRWYEELSAPIHGRDDARHLLGGYASVAESIRKDLPWDGFRGTALWIHLRQDTFNAVINQRVPRTNVNRLGIDRSSSPADETTWAKRVLCLEAEVVEYCFGSEGSLIQQYKALEARLEDWDRQKPQTFTPVFYQERDPSQGVPFPIVSVLLDSCDKNTAFPQITVRSRLLKSGSACQRDDVPGPFTVRVMDHRSRGTRCGDKCLEEVPEPPPRKRTKPMEVLCVGLPRSATESLQTALLKLGYDHTYHGWDIVYETPNYSSKWVRLCRKKWFGSPDDNTTITKEEFDEILGHSVAVTDAAGSVFAAELIAAYPDAKVVLNYRKDLDAWHESAVKTLVSVHENWALYILSCLGKVPFWGWHVYERFMWPGLFRALDGNIETGIARNGKWVYKEHCNMIRGLVPKEKLLEWTVEDGWEPLCEFLDKEVPDDPFAHVNKASGWGKHEEEVTKRYMMSALSGVAVLSAVGIATGAIAYKTLW</sequence>
<dbReference type="InterPro" id="IPR027417">
    <property type="entry name" value="P-loop_NTPase"/>
</dbReference>
<proteinExistence type="predicted"/>
<keyword evidence="1" id="KW-0812">Transmembrane</keyword>
<evidence type="ECO:0000313" key="3">
    <source>
        <dbReference type="Proteomes" id="UP000582016"/>
    </source>
</evidence>
<name>A0A8H5J2X4_9HYPO</name>
<dbReference type="Gene3D" id="3.40.50.300">
    <property type="entry name" value="P-loop containing nucleotide triphosphate hydrolases"/>
    <property type="match status" value="1"/>
</dbReference>
<dbReference type="Pfam" id="PF17784">
    <property type="entry name" value="Sulfotransfer_4"/>
    <property type="match status" value="1"/>
</dbReference>
<dbReference type="InterPro" id="IPR040632">
    <property type="entry name" value="Sulfotransfer_4"/>
</dbReference>
<keyword evidence="1" id="KW-1133">Transmembrane helix</keyword>
<dbReference type="SUPFAM" id="SSF52540">
    <property type="entry name" value="P-loop containing nucleoside triphosphate hydrolases"/>
    <property type="match status" value="1"/>
</dbReference>
<evidence type="ECO:0000256" key="1">
    <source>
        <dbReference type="SAM" id="Phobius"/>
    </source>
</evidence>
<dbReference type="EMBL" id="JAAOAQ010000482">
    <property type="protein sequence ID" value="KAF5545416.1"/>
    <property type="molecule type" value="Genomic_DNA"/>
</dbReference>
<accession>A0A8H5J2X4</accession>
<protein>
    <recommendedName>
        <fullName evidence="4">NAD dependent epimerase/dehydratase</fullName>
    </recommendedName>
</protein>
<evidence type="ECO:0008006" key="4">
    <source>
        <dbReference type="Google" id="ProtNLM"/>
    </source>
</evidence>
<dbReference type="PANTHER" id="PTHR36978">
    <property type="entry name" value="P-LOOP CONTAINING NUCLEOTIDE TRIPHOSPHATE HYDROLASE"/>
    <property type="match status" value="1"/>
</dbReference>
<gene>
    <name evidence="2" type="ORF">FPHYL_10721</name>
</gene>
<comment type="caution">
    <text evidence="2">The sequence shown here is derived from an EMBL/GenBank/DDBJ whole genome shotgun (WGS) entry which is preliminary data.</text>
</comment>
<keyword evidence="3" id="KW-1185">Reference proteome</keyword>
<dbReference type="OrthoDB" id="408152at2759"/>
<organism evidence="2 3">
    <name type="scientific">Fusarium phyllophilum</name>
    <dbReference type="NCBI Taxonomy" id="47803"/>
    <lineage>
        <taxon>Eukaryota</taxon>
        <taxon>Fungi</taxon>
        <taxon>Dikarya</taxon>
        <taxon>Ascomycota</taxon>
        <taxon>Pezizomycotina</taxon>
        <taxon>Sordariomycetes</taxon>
        <taxon>Hypocreomycetidae</taxon>
        <taxon>Hypocreales</taxon>
        <taxon>Nectriaceae</taxon>
        <taxon>Fusarium</taxon>
        <taxon>Fusarium fujikuroi species complex</taxon>
    </lineage>
</organism>
<reference evidence="2 3" key="1">
    <citation type="submission" date="2020-05" db="EMBL/GenBank/DDBJ databases">
        <title>Identification and distribution of gene clusters putatively required for synthesis of sphingolipid metabolism inhibitors in phylogenetically diverse species of the filamentous fungus Fusarium.</title>
        <authorList>
            <person name="Kim H.-S."/>
            <person name="Busman M."/>
            <person name="Brown D.W."/>
            <person name="Divon H."/>
            <person name="Uhlig S."/>
            <person name="Proctor R.H."/>
        </authorList>
    </citation>
    <scope>NUCLEOTIDE SEQUENCE [LARGE SCALE GENOMIC DNA]</scope>
    <source>
        <strain evidence="2 3">NRRL 13617</strain>
    </source>
</reference>
<dbReference type="PANTHER" id="PTHR36978:SF8">
    <property type="entry name" value="NAD DEPENDENT EPIMERASE_DEHYDRATASE"/>
    <property type="match status" value="1"/>
</dbReference>